<dbReference type="PANTHER" id="PTHR43794:SF11">
    <property type="entry name" value="AMIDOHYDROLASE-RELATED DOMAIN-CONTAINING PROTEIN"/>
    <property type="match status" value="1"/>
</dbReference>
<evidence type="ECO:0000313" key="3">
    <source>
        <dbReference type="EMBL" id="PZG48104.1"/>
    </source>
</evidence>
<dbReference type="InterPro" id="IPR050287">
    <property type="entry name" value="MTA/SAH_deaminase"/>
</dbReference>
<dbReference type="GO" id="GO:0016810">
    <property type="term" value="F:hydrolase activity, acting on carbon-nitrogen (but not peptide) bonds"/>
    <property type="evidence" value="ECO:0007669"/>
    <property type="project" value="InterPro"/>
</dbReference>
<dbReference type="InterPro" id="IPR006680">
    <property type="entry name" value="Amidohydro-rel"/>
</dbReference>
<dbReference type="Gene3D" id="2.30.40.10">
    <property type="entry name" value="Urease, subunit C, domain 1"/>
    <property type="match status" value="1"/>
</dbReference>
<evidence type="ECO:0000259" key="2">
    <source>
        <dbReference type="Pfam" id="PF01979"/>
    </source>
</evidence>
<dbReference type="EMBL" id="POUA01000082">
    <property type="protein sequence ID" value="PZG48104.1"/>
    <property type="molecule type" value="Genomic_DNA"/>
</dbReference>
<dbReference type="NCBIfam" id="NF004801">
    <property type="entry name" value="PRK06151.1"/>
    <property type="match status" value="1"/>
</dbReference>
<comment type="caution">
    <text evidence="3">The sequence shown here is derived from an EMBL/GenBank/DDBJ whole genome shotgun (WGS) entry which is preliminary data.</text>
</comment>
<dbReference type="Gene3D" id="3.20.20.140">
    <property type="entry name" value="Metal-dependent hydrolases"/>
    <property type="match status" value="1"/>
</dbReference>
<feature type="domain" description="Amidohydrolase-related" evidence="2">
    <location>
        <begin position="55"/>
        <end position="425"/>
    </location>
</feature>
<dbReference type="RefSeq" id="WP_111167416.1">
    <property type="nucleotide sequence ID" value="NZ_POUA01000082.1"/>
</dbReference>
<accession>A0A2W2ID49</accession>
<dbReference type="Proteomes" id="UP000248544">
    <property type="component" value="Unassembled WGS sequence"/>
</dbReference>
<reference evidence="3 4" key="1">
    <citation type="submission" date="2018-01" db="EMBL/GenBank/DDBJ databases">
        <title>Draft genome sequence of Sphaerisporangium sp. 7K107.</title>
        <authorList>
            <person name="Sahin N."/>
            <person name="Saygin H."/>
            <person name="Ay H."/>
        </authorList>
    </citation>
    <scope>NUCLEOTIDE SEQUENCE [LARGE SCALE GENOMIC DNA]</scope>
    <source>
        <strain evidence="3 4">7K107</strain>
    </source>
</reference>
<dbReference type="AlphaFoldDB" id="A0A2W2ID49"/>
<dbReference type="Pfam" id="PF01979">
    <property type="entry name" value="Amidohydro_1"/>
    <property type="match status" value="1"/>
</dbReference>
<keyword evidence="1 3" id="KW-0378">Hydrolase</keyword>
<sequence length="476" mass="51974">MTTTLIKAPYIVAYQDGEHRILRDGCLVVRDDQVVHVGRSYDGPADEVIEAGDRVVTPGLISTHAHITESPIDKSLQEDIARRVFWQTGLIEVLPTIVACMEPEDVRACADYSMLELIRTGCTTVLQMGAMSEYVADAAEKAGLRAYVADMFRSGAWQTTDGTSVSYTWDEEKGRQGLARAVDLVGALDGRANGRIGGFLAPAQVDTCTEDLLRTTKEASDELGVPVSLHASQSIVEFIEMNRRHGMTPIEWLDSIGFLGPRTILGHAIVVAGSSYANYPGDDLALLAATGTSVAYNAWCFGRRGLVMETYPEYLKRGVNVCLGTDTAPQSMIESLRWTAVLGKVLGRNAEESTAKDVFDSATLRAAAAIGRDDLGRISSGAKADLLFWRTDSLFMTPLRDPIRNIVYTSQSEDLADVMIDGAWVMRDRQVPAIDEAEVTARLQRSAAKVWAKWPSADWAGRTLPELCPPTYADFV</sequence>
<protein>
    <submittedName>
        <fullName evidence="3">Amidohydrolase</fullName>
    </submittedName>
</protein>
<proteinExistence type="predicted"/>
<dbReference type="InterPro" id="IPR032466">
    <property type="entry name" value="Metal_Hydrolase"/>
</dbReference>
<gene>
    <name evidence="3" type="ORF">C1I98_12955</name>
</gene>
<keyword evidence="4" id="KW-1185">Reference proteome</keyword>
<evidence type="ECO:0000313" key="4">
    <source>
        <dbReference type="Proteomes" id="UP000248544"/>
    </source>
</evidence>
<organism evidence="3 4">
    <name type="scientific">Spongiactinospora gelatinilytica</name>
    <dbReference type="NCBI Taxonomy" id="2666298"/>
    <lineage>
        <taxon>Bacteria</taxon>
        <taxon>Bacillati</taxon>
        <taxon>Actinomycetota</taxon>
        <taxon>Actinomycetes</taxon>
        <taxon>Streptosporangiales</taxon>
        <taxon>Streptosporangiaceae</taxon>
        <taxon>Spongiactinospora</taxon>
    </lineage>
</organism>
<dbReference type="PANTHER" id="PTHR43794">
    <property type="entry name" value="AMINOHYDROLASE SSNA-RELATED"/>
    <property type="match status" value="1"/>
</dbReference>
<name>A0A2W2ID49_9ACTN</name>
<evidence type="ECO:0000256" key="1">
    <source>
        <dbReference type="ARBA" id="ARBA00022801"/>
    </source>
</evidence>
<dbReference type="SUPFAM" id="SSF51556">
    <property type="entry name" value="Metallo-dependent hydrolases"/>
    <property type="match status" value="1"/>
</dbReference>
<dbReference type="SUPFAM" id="SSF51338">
    <property type="entry name" value="Composite domain of metallo-dependent hydrolases"/>
    <property type="match status" value="1"/>
</dbReference>
<dbReference type="InterPro" id="IPR011059">
    <property type="entry name" value="Metal-dep_hydrolase_composite"/>
</dbReference>